<dbReference type="SUPFAM" id="SSF54909">
    <property type="entry name" value="Dimeric alpha+beta barrel"/>
    <property type="match status" value="1"/>
</dbReference>
<dbReference type="PANTHER" id="PTHR35174">
    <property type="entry name" value="BLL7171 PROTEIN-RELATED"/>
    <property type="match status" value="1"/>
</dbReference>
<comment type="similarity">
    <text evidence="1">Belongs to the YciI family.</text>
</comment>
<evidence type="ECO:0000313" key="4">
    <source>
        <dbReference type="Proteomes" id="UP000316988"/>
    </source>
</evidence>
<dbReference type="AlphaFoldDB" id="A0A554SDM3"/>
<protein>
    <recommendedName>
        <fullName evidence="2">YCII-related domain-containing protein</fullName>
    </recommendedName>
</protein>
<sequence>MKYVMLLMGNLDDARCGEGPEAPSDQDFIDFDRELEEAGILRGGFGLTDPELGTTVTKASSDAAPVITAGPYAESREFVGGTIVIEVDDLDEALRWAARCPGAVGGRVEVRPMLEF</sequence>
<dbReference type="Pfam" id="PF03795">
    <property type="entry name" value="YCII"/>
    <property type="match status" value="1"/>
</dbReference>
<dbReference type="Gene3D" id="3.30.70.1060">
    <property type="entry name" value="Dimeric alpha+beta barrel"/>
    <property type="match status" value="1"/>
</dbReference>
<dbReference type="PANTHER" id="PTHR35174:SF3">
    <property type="entry name" value="BLL7171 PROTEIN"/>
    <property type="match status" value="1"/>
</dbReference>
<dbReference type="RefSeq" id="WP_143912863.1">
    <property type="nucleotide sequence ID" value="NZ_VLNT01000004.1"/>
</dbReference>
<feature type="domain" description="YCII-related" evidence="2">
    <location>
        <begin position="1"/>
        <end position="116"/>
    </location>
</feature>
<dbReference type="InterPro" id="IPR011008">
    <property type="entry name" value="Dimeric_a/b-barrel"/>
</dbReference>
<organism evidence="3 4">
    <name type="scientific">Aeromicrobium piscarium</name>
    <dbReference type="NCBI Taxonomy" id="2590901"/>
    <lineage>
        <taxon>Bacteria</taxon>
        <taxon>Bacillati</taxon>
        <taxon>Actinomycetota</taxon>
        <taxon>Actinomycetes</taxon>
        <taxon>Propionibacteriales</taxon>
        <taxon>Nocardioidaceae</taxon>
        <taxon>Aeromicrobium</taxon>
    </lineage>
</organism>
<evidence type="ECO:0000256" key="1">
    <source>
        <dbReference type="ARBA" id="ARBA00007689"/>
    </source>
</evidence>
<dbReference type="OrthoDB" id="668782at2"/>
<gene>
    <name evidence="3" type="ORF">FNM00_07775</name>
</gene>
<dbReference type="InterPro" id="IPR005545">
    <property type="entry name" value="YCII"/>
</dbReference>
<accession>A0A554SDM3</accession>
<keyword evidence="4" id="KW-1185">Reference proteome</keyword>
<dbReference type="EMBL" id="VLNT01000004">
    <property type="protein sequence ID" value="TSD64423.1"/>
    <property type="molecule type" value="Genomic_DNA"/>
</dbReference>
<evidence type="ECO:0000259" key="2">
    <source>
        <dbReference type="Pfam" id="PF03795"/>
    </source>
</evidence>
<proteinExistence type="inferred from homology"/>
<name>A0A554SDM3_9ACTN</name>
<comment type="caution">
    <text evidence="3">The sequence shown here is derived from an EMBL/GenBank/DDBJ whole genome shotgun (WGS) entry which is preliminary data.</text>
</comment>
<evidence type="ECO:0000313" key="3">
    <source>
        <dbReference type="EMBL" id="TSD64423.1"/>
    </source>
</evidence>
<dbReference type="Proteomes" id="UP000316988">
    <property type="component" value="Unassembled WGS sequence"/>
</dbReference>
<reference evidence="3 4" key="1">
    <citation type="submission" date="2019-07" db="EMBL/GenBank/DDBJ databases">
        <authorList>
            <person name="Zhao L.H."/>
        </authorList>
    </citation>
    <scope>NUCLEOTIDE SEQUENCE [LARGE SCALE GENOMIC DNA]</scope>
    <source>
        <strain evidence="3 4">Co35</strain>
    </source>
</reference>